<name>A0A8J2KX66_9HEXA</name>
<protein>
    <submittedName>
        <fullName evidence="1">Uncharacterized protein</fullName>
    </submittedName>
</protein>
<dbReference type="AlphaFoldDB" id="A0A8J2KX66"/>
<organism evidence="1 2">
    <name type="scientific">Allacma fusca</name>
    <dbReference type="NCBI Taxonomy" id="39272"/>
    <lineage>
        <taxon>Eukaryota</taxon>
        <taxon>Metazoa</taxon>
        <taxon>Ecdysozoa</taxon>
        <taxon>Arthropoda</taxon>
        <taxon>Hexapoda</taxon>
        <taxon>Collembola</taxon>
        <taxon>Symphypleona</taxon>
        <taxon>Sminthuridae</taxon>
        <taxon>Allacma</taxon>
    </lineage>
</organism>
<dbReference type="Proteomes" id="UP000708208">
    <property type="component" value="Unassembled WGS sequence"/>
</dbReference>
<reference evidence="1" key="1">
    <citation type="submission" date="2021-06" db="EMBL/GenBank/DDBJ databases">
        <authorList>
            <person name="Hodson N. C."/>
            <person name="Mongue J. A."/>
            <person name="Jaron S. K."/>
        </authorList>
    </citation>
    <scope>NUCLEOTIDE SEQUENCE</scope>
</reference>
<evidence type="ECO:0000313" key="1">
    <source>
        <dbReference type="EMBL" id="CAG7820929.1"/>
    </source>
</evidence>
<keyword evidence="2" id="KW-1185">Reference proteome</keyword>
<accession>A0A8J2KX66</accession>
<gene>
    <name evidence="1" type="ORF">AFUS01_LOCUS31297</name>
</gene>
<dbReference type="EMBL" id="CAJVCH010494621">
    <property type="protein sequence ID" value="CAG7820929.1"/>
    <property type="molecule type" value="Genomic_DNA"/>
</dbReference>
<proteinExistence type="predicted"/>
<sequence>MTRRLPTMERTKITVYSGMMTFLPGKPPPEAPPPTEIDGGSVDVVQFVSLEKLFSFSNNSNDLYNVIFSALPVSTAGATEVAFDRK</sequence>
<comment type="caution">
    <text evidence="1">The sequence shown here is derived from an EMBL/GenBank/DDBJ whole genome shotgun (WGS) entry which is preliminary data.</text>
</comment>
<evidence type="ECO:0000313" key="2">
    <source>
        <dbReference type="Proteomes" id="UP000708208"/>
    </source>
</evidence>